<dbReference type="PANTHER" id="PTHR48267">
    <property type="entry name" value="CUPREDOXIN SUPERFAMILY PROTEIN"/>
    <property type="match status" value="1"/>
</dbReference>
<dbReference type="InParanoid" id="A0A3N4L6N4"/>
<dbReference type="Proteomes" id="UP000277580">
    <property type="component" value="Unassembled WGS sequence"/>
</dbReference>
<evidence type="ECO:0000256" key="1">
    <source>
        <dbReference type="ARBA" id="ARBA00010609"/>
    </source>
</evidence>
<dbReference type="GO" id="GO:0005507">
    <property type="term" value="F:copper ion binding"/>
    <property type="evidence" value="ECO:0007669"/>
    <property type="project" value="InterPro"/>
</dbReference>
<dbReference type="CDD" id="cd13889">
    <property type="entry name" value="CuRO_3_BOD"/>
    <property type="match status" value="1"/>
</dbReference>
<sequence>MSYLRLPLPNPRFWIGFYEVIIKPFKQQVYPNLGLTNLVGYDGTTPGPTFQMTKGREALIRFVNQYDRPSAIFTAEDTIRPGYYKDYYYPNNQAARTLWYHDHAVHITATRKKRLGLPALKYDVTLVLQSKIYQPSGELLSPENERESLYGDVIHVNGQPWPYLNVEPRTYRFRMLNVAISRTFRLTIVRWELIVDFKPYAGKKIVIKNARDVMADEDYNATDRVLQFRVGMTVTSWSNNGPLPAELSKAPLPKPKSGDRSGEWRINGVPFSSVKNRILARPTRGMTEVWEPENSSGGWSHPVHIHLIDFQIISRTGGRNAIQPYEAVALKDVVLLGTNEKVRVLARYAPWDGVYMFHWHNLVHEDHDMMAAFNVTQLVDFGYPETTKFIDPMEERWRDKPYDDKAKDLKIVKSETLPFFSSLDAYAHVGQINDALDQYFLAKSSSTPTSSTKTSTSTTKTSTSSAKSSTTKS</sequence>
<dbReference type="InterPro" id="IPR011706">
    <property type="entry name" value="Cu-oxidase_C"/>
</dbReference>
<feature type="region of interest" description="Disordered" evidence="2">
    <location>
        <begin position="445"/>
        <end position="473"/>
    </location>
</feature>
<reference evidence="4 5" key="1">
    <citation type="journal article" date="2018" name="Nat. Ecol. Evol.">
        <title>Pezizomycetes genomes reveal the molecular basis of ectomycorrhizal truffle lifestyle.</title>
        <authorList>
            <person name="Murat C."/>
            <person name="Payen T."/>
            <person name="Noel B."/>
            <person name="Kuo A."/>
            <person name="Morin E."/>
            <person name="Chen J."/>
            <person name="Kohler A."/>
            <person name="Krizsan K."/>
            <person name="Balestrini R."/>
            <person name="Da Silva C."/>
            <person name="Montanini B."/>
            <person name="Hainaut M."/>
            <person name="Levati E."/>
            <person name="Barry K.W."/>
            <person name="Belfiori B."/>
            <person name="Cichocki N."/>
            <person name="Clum A."/>
            <person name="Dockter R.B."/>
            <person name="Fauchery L."/>
            <person name="Guy J."/>
            <person name="Iotti M."/>
            <person name="Le Tacon F."/>
            <person name="Lindquist E.A."/>
            <person name="Lipzen A."/>
            <person name="Malagnac F."/>
            <person name="Mello A."/>
            <person name="Molinier V."/>
            <person name="Miyauchi S."/>
            <person name="Poulain J."/>
            <person name="Riccioni C."/>
            <person name="Rubini A."/>
            <person name="Sitrit Y."/>
            <person name="Splivallo R."/>
            <person name="Traeger S."/>
            <person name="Wang M."/>
            <person name="Zifcakova L."/>
            <person name="Wipf D."/>
            <person name="Zambonelli A."/>
            <person name="Paolocci F."/>
            <person name="Nowrousian M."/>
            <person name="Ottonello S."/>
            <person name="Baldrian P."/>
            <person name="Spatafora J.W."/>
            <person name="Henrissat B."/>
            <person name="Nagy L.G."/>
            <person name="Aury J.M."/>
            <person name="Wincker P."/>
            <person name="Grigoriev I.V."/>
            <person name="Bonfante P."/>
            <person name="Martin F.M."/>
        </authorList>
    </citation>
    <scope>NUCLEOTIDE SEQUENCE [LARGE SCALE GENOMIC DNA]</scope>
    <source>
        <strain evidence="4 5">CCBAS932</strain>
    </source>
</reference>
<comment type="similarity">
    <text evidence="1">Belongs to the multicopper oxidase family.</text>
</comment>
<feature type="domain" description="Plastocyanin-like" evidence="3">
    <location>
        <begin position="253"/>
        <end position="376"/>
    </location>
</feature>
<dbReference type="PANTHER" id="PTHR48267:SF1">
    <property type="entry name" value="BILIRUBIN OXIDASE"/>
    <property type="match status" value="1"/>
</dbReference>
<dbReference type="Pfam" id="PF07731">
    <property type="entry name" value="Cu-oxidase_2"/>
    <property type="match status" value="1"/>
</dbReference>
<name>A0A3N4L6N4_9PEZI</name>
<proteinExistence type="inferred from homology"/>
<dbReference type="GO" id="GO:0016491">
    <property type="term" value="F:oxidoreductase activity"/>
    <property type="evidence" value="ECO:0007669"/>
    <property type="project" value="InterPro"/>
</dbReference>
<dbReference type="AlphaFoldDB" id="A0A3N4L6N4"/>
<dbReference type="EMBL" id="ML119109">
    <property type="protein sequence ID" value="RPB16301.1"/>
    <property type="molecule type" value="Genomic_DNA"/>
</dbReference>
<dbReference type="InterPro" id="IPR008972">
    <property type="entry name" value="Cupredoxin"/>
</dbReference>
<evidence type="ECO:0000313" key="4">
    <source>
        <dbReference type="EMBL" id="RPB16301.1"/>
    </source>
</evidence>
<evidence type="ECO:0000313" key="5">
    <source>
        <dbReference type="Proteomes" id="UP000277580"/>
    </source>
</evidence>
<dbReference type="Gene3D" id="2.60.40.420">
    <property type="entry name" value="Cupredoxins - blue copper proteins"/>
    <property type="match status" value="5"/>
</dbReference>
<accession>A0A3N4L6N4</accession>
<evidence type="ECO:0000256" key="2">
    <source>
        <dbReference type="SAM" id="MobiDB-lite"/>
    </source>
</evidence>
<dbReference type="InterPro" id="IPR045087">
    <property type="entry name" value="Cu-oxidase_fam"/>
</dbReference>
<gene>
    <name evidence="4" type="ORF">P167DRAFT_551469</name>
</gene>
<protein>
    <submittedName>
        <fullName evidence="4">Cupredoxin</fullName>
    </submittedName>
</protein>
<organism evidence="4 5">
    <name type="scientific">Morchella conica CCBAS932</name>
    <dbReference type="NCBI Taxonomy" id="1392247"/>
    <lineage>
        <taxon>Eukaryota</taxon>
        <taxon>Fungi</taxon>
        <taxon>Dikarya</taxon>
        <taxon>Ascomycota</taxon>
        <taxon>Pezizomycotina</taxon>
        <taxon>Pezizomycetes</taxon>
        <taxon>Pezizales</taxon>
        <taxon>Morchellaceae</taxon>
        <taxon>Morchella</taxon>
    </lineage>
</organism>
<dbReference type="SUPFAM" id="SSF49503">
    <property type="entry name" value="Cupredoxins"/>
    <property type="match status" value="2"/>
</dbReference>
<dbReference type="OrthoDB" id="262547at2759"/>
<evidence type="ECO:0000259" key="3">
    <source>
        <dbReference type="Pfam" id="PF07731"/>
    </source>
</evidence>
<dbReference type="STRING" id="1392247.A0A3N4L6N4"/>
<keyword evidence="5" id="KW-1185">Reference proteome</keyword>